<evidence type="ECO:0000313" key="1">
    <source>
        <dbReference type="EMBL" id="CAG8530979.1"/>
    </source>
</evidence>
<keyword evidence="2" id="KW-1185">Reference proteome</keyword>
<name>A0ACA9LJY2_9GLOM</name>
<sequence>KECDSHMVFILKWLDKIIEEMENTQLEGPTDAVEAANFFEDLSKDLLHVFEDENDYDIIIQAGNESDFTDFKAHSLILRARSRYFKSALSDRWAKNKENIYCFQKPNISPALINYGSIWLKNNFVMVMSAVFKTQSFKEIQNYIITLDPPIDSDSDVLAILNIADEFALREFIDRIQRLLIRNQPSWLKTNLVNFLFNVVNLKRCEKFQDSIIEIINQKELSWLKENIFVYLWDIVNFKKCKKLQDYIFKTICVDPEPLLFELENFPRLEKEIFLEFIKRDDLVIEEIDVWDYLVNWGKAQLTSVRCEISLPRRRFVSTNVASWGKNEFSLFKKTIGPLINYIRFCEMSRAEFYHHVMPYEKAFPEDLYKELVAYFMADIRPQLVRLQPRVEMISIDSTIINRKNAWTIVKWIKEIDAFTKKPSYKFILNYRASRNGFGYNDGFDYIEIIDKFNDHKQGMLAVLIKIKDSDRIIGGYHNYYKINVNGFLSIKRNNGFFYFENRTNSKFHSEKREIVMNRWLIKDYKKLDHQSDKSLSGSILFDNTNITAGEIEIFEIRD</sequence>
<gene>
    <name evidence="1" type="ORF">RPERSI_LOCUS3138</name>
</gene>
<dbReference type="EMBL" id="CAJVQC010003695">
    <property type="protein sequence ID" value="CAG8530979.1"/>
    <property type="molecule type" value="Genomic_DNA"/>
</dbReference>
<comment type="caution">
    <text evidence="1">The sequence shown here is derived from an EMBL/GenBank/DDBJ whole genome shotgun (WGS) entry which is preliminary data.</text>
</comment>
<protein>
    <submittedName>
        <fullName evidence="1">14171_t:CDS:1</fullName>
    </submittedName>
</protein>
<accession>A0ACA9LJY2</accession>
<evidence type="ECO:0000313" key="2">
    <source>
        <dbReference type="Proteomes" id="UP000789920"/>
    </source>
</evidence>
<feature type="non-terminal residue" evidence="1">
    <location>
        <position position="1"/>
    </location>
</feature>
<proteinExistence type="predicted"/>
<dbReference type="Proteomes" id="UP000789920">
    <property type="component" value="Unassembled WGS sequence"/>
</dbReference>
<reference evidence="1" key="1">
    <citation type="submission" date="2021-06" db="EMBL/GenBank/DDBJ databases">
        <authorList>
            <person name="Kallberg Y."/>
            <person name="Tangrot J."/>
            <person name="Rosling A."/>
        </authorList>
    </citation>
    <scope>NUCLEOTIDE SEQUENCE</scope>
    <source>
        <strain evidence="1">MA461A</strain>
    </source>
</reference>
<organism evidence="1 2">
    <name type="scientific">Racocetra persica</name>
    <dbReference type="NCBI Taxonomy" id="160502"/>
    <lineage>
        <taxon>Eukaryota</taxon>
        <taxon>Fungi</taxon>
        <taxon>Fungi incertae sedis</taxon>
        <taxon>Mucoromycota</taxon>
        <taxon>Glomeromycotina</taxon>
        <taxon>Glomeromycetes</taxon>
        <taxon>Diversisporales</taxon>
        <taxon>Gigasporaceae</taxon>
        <taxon>Racocetra</taxon>
    </lineage>
</organism>